<evidence type="ECO:0000256" key="8">
    <source>
        <dbReference type="ARBA" id="ARBA00022960"/>
    </source>
</evidence>
<evidence type="ECO:0000256" key="7">
    <source>
        <dbReference type="ARBA" id="ARBA00022801"/>
    </source>
</evidence>
<dbReference type="PANTHER" id="PTHR21581">
    <property type="entry name" value="D-ALANYL-D-ALANINE CARBOXYPEPTIDASE"/>
    <property type="match status" value="1"/>
</dbReference>
<comment type="pathway">
    <text evidence="1">Cell wall biogenesis; peptidoglycan biosynthesis.</text>
</comment>
<dbReference type="RefSeq" id="WP_143848090.1">
    <property type="nucleotide sequence ID" value="NZ_VLXZ01000004.1"/>
</dbReference>
<evidence type="ECO:0000313" key="18">
    <source>
        <dbReference type="EMBL" id="TSB46860.1"/>
    </source>
</evidence>
<feature type="binding site" evidence="13">
    <location>
        <position position="222"/>
    </location>
    <ligand>
        <name>substrate</name>
    </ligand>
</feature>
<keyword evidence="4 18" id="KW-0121">Carboxypeptidase</keyword>
<feature type="active site" description="Acyl-ester intermediate" evidence="12">
    <location>
        <position position="61"/>
    </location>
</feature>
<evidence type="ECO:0000256" key="4">
    <source>
        <dbReference type="ARBA" id="ARBA00022645"/>
    </source>
</evidence>
<keyword evidence="7" id="KW-0378">Hydrolase</keyword>
<gene>
    <name evidence="18" type="ORF">FN960_07500</name>
</gene>
<dbReference type="InterPro" id="IPR001967">
    <property type="entry name" value="Peptidase_S11_N"/>
</dbReference>
<comment type="caution">
    <text evidence="18">The sequence shown here is derived from an EMBL/GenBank/DDBJ whole genome shotgun (WGS) entry which is preliminary data.</text>
</comment>
<dbReference type="EC" id="3.4.16.4" evidence="3"/>
<evidence type="ECO:0000256" key="3">
    <source>
        <dbReference type="ARBA" id="ARBA00012448"/>
    </source>
</evidence>
<dbReference type="AlphaFoldDB" id="A0A553ZZI7"/>
<dbReference type="InterPro" id="IPR012907">
    <property type="entry name" value="Peptidase_S11_C"/>
</dbReference>
<keyword evidence="9" id="KW-0573">Peptidoglycan synthesis</keyword>
<evidence type="ECO:0000256" key="1">
    <source>
        <dbReference type="ARBA" id="ARBA00004752"/>
    </source>
</evidence>
<evidence type="ECO:0000256" key="13">
    <source>
        <dbReference type="PIRSR" id="PIRSR618044-2"/>
    </source>
</evidence>
<feature type="domain" description="Peptidase S11 D-Ala-D-Ala carboxypeptidase A C-terminal" evidence="17">
    <location>
        <begin position="292"/>
        <end position="350"/>
    </location>
</feature>
<dbReference type="GO" id="GO:0009002">
    <property type="term" value="F:serine-type D-Ala-D-Ala carboxypeptidase activity"/>
    <property type="evidence" value="ECO:0007669"/>
    <property type="project" value="UniProtKB-EC"/>
</dbReference>
<protein>
    <recommendedName>
        <fullName evidence="3">serine-type D-Ala-D-Ala carboxypeptidase</fullName>
        <ecNumber evidence="3">3.4.16.4</ecNumber>
    </recommendedName>
</protein>
<dbReference type="Pfam" id="PF07943">
    <property type="entry name" value="PBP5_C"/>
    <property type="match status" value="1"/>
</dbReference>
<feature type="chain" id="PRO_5022025541" description="serine-type D-Ala-D-Ala carboxypeptidase" evidence="15">
    <location>
        <begin position="27"/>
        <end position="378"/>
    </location>
</feature>
<feature type="active site" description="Acyl-ester intermediate" evidence="12">
    <location>
        <position position="64"/>
    </location>
</feature>
<keyword evidence="8" id="KW-0133">Cell shape</keyword>
<dbReference type="SUPFAM" id="SSF56601">
    <property type="entry name" value="beta-lactamase/transpeptidase-like"/>
    <property type="match status" value="1"/>
</dbReference>
<evidence type="ECO:0000313" key="19">
    <source>
        <dbReference type="Proteomes" id="UP000318521"/>
    </source>
</evidence>
<evidence type="ECO:0000256" key="11">
    <source>
        <dbReference type="ARBA" id="ARBA00034000"/>
    </source>
</evidence>
<dbReference type="Gene3D" id="2.30.140.30">
    <property type="match status" value="1"/>
</dbReference>
<dbReference type="OrthoDB" id="9791132at2"/>
<dbReference type="Pfam" id="PF00768">
    <property type="entry name" value="Peptidase_S11"/>
    <property type="match status" value="1"/>
</dbReference>
<evidence type="ECO:0000259" key="16">
    <source>
        <dbReference type="Pfam" id="PF00768"/>
    </source>
</evidence>
<sequence>MIKRLLIMLVCGLMITGALPLPPAMAQVDLEVSGKAAVLMEQSTGRILYGKNEHEPMRIASITKIMTAILAIESGKLNETVTVSDRAYGTEGSSLYLEEGEKVKLEDLVYGLMMRSGNDAAVAIAEHVGGSLEGFVFMMNEKAVEIGMDQTLFENPHGLDDHEHHRSSAYDMALLTQYAMMNDTFKTISGTSDYRTTEGKVRVFHNKNKLLTQLYKYSTGGKTGYTKLAHRTLVSTATKDDLDLITVTLDASNDWDDHMNLFNWAFEHVQLKEVIKEGILPQVKDDYYKGRLYSKQSYFYPLQKNEWHKLKQELTLQTPPVKEEQENQPIGKLTMKLDKQTLASIPLYYEAPTNEEKRSFWQRLFGVISIVVGVSLID</sequence>
<reference evidence="18 19" key="1">
    <citation type="submission" date="2019-07" db="EMBL/GenBank/DDBJ databases">
        <authorList>
            <person name="Park Y.J."/>
            <person name="Jeong S.E."/>
            <person name="Jung H.S."/>
        </authorList>
    </citation>
    <scope>NUCLEOTIDE SEQUENCE [LARGE SCALE GENOMIC DNA]</scope>
    <source>
        <strain evidence="19">P16(2019)</strain>
    </source>
</reference>
<dbReference type="GO" id="GO:0009252">
    <property type="term" value="P:peptidoglycan biosynthetic process"/>
    <property type="evidence" value="ECO:0007669"/>
    <property type="project" value="UniProtKB-UniPathway"/>
</dbReference>
<feature type="signal peptide" evidence="15">
    <location>
        <begin position="1"/>
        <end position="26"/>
    </location>
</feature>
<comment type="similarity">
    <text evidence="2 14">Belongs to the peptidase S11 family.</text>
</comment>
<evidence type="ECO:0000256" key="15">
    <source>
        <dbReference type="SAM" id="SignalP"/>
    </source>
</evidence>
<evidence type="ECO:0000256" key="12">
    <source>
        <dbReference type="PIRSR" id="PIRSR618044-1"/>
    </source>
</evidence>
<dbReference type="InterPro" id="IPR018044">
    <property type="entry name" value="Peptidase_S11"/>
</dbReference>
<dbReference type="PRINTS" id="PR00725">
    <property type="entry name" value="DADACBPTASE1"/>
</dbReference>
<dbReference type="EMBL" id="VLXZ01000004">
    <property type="protein sequence ID" value="TSB46860.1"/>
    <property type="molecule type" value="Genomic_DNA"/>
</dbReference>
<dbReference type="GO" id="GO:0008360">
    <property type="term" value="P:regulation of cell shape"/>
    <property type="evidence" value="ECO:0007669"/>
    <property type="project" value="UniProtKB-KW"/>
</dbReference>
<feature type="active site" evidence="12">
    <location>
        <position position="116"/>
    </location>
</feature>
<name>A0A553ZZI7_9BACI</name>
<evidence type="ECO:0000256" key="10">
    <source>
        <dbReference type="ARBA" id="ARBA00023316"/>
    </source>
</evidence>
<dbReference type="Proteomes" id="UP000318521">
    <property type="component" value="Unassembled WGS sequence"/>
</dbReference>
<keyword evidence="6 15" id="KW-0732">Signal</keyword>
<accession>A0A553ZZI7</accession>
<dbReference type="PANTHER" id="PTHR21581:SF33">
    <property type="entry name" value="D-ALANYL-D-ALANINE CARBOXYPEPTIDASE DACB"/>
    <property type="match status" value="1"/>
</dbReference>
<evidence type="ECO:0000256" key="6">
    <source>
        <dbReference type="ARBA" id="ARBA00022729"/>
    </source>
</evidence>
<feature type="domain" description="Peptidase S11 D-alanyl-D-alanine carboxypeptidase A N-terminal" evidence="16">
    <location>
        <begin position="29"/>
        <end position="252"/>
    </location>
</feature>
<evidence type="ECO:0000259" key="17">
    <source>
        <dbReference type="Pfam" id="PF07943"/>
    </source>
</evidence>
<comment type="catalytic activity">
    <reaction evidence="11">
        <text>Preferential cleavage: (Ac)2-L-Lys-D-Ala-|-D-Ala. Also transpeptidation of peptidyl-alanyl moieties that are N-acyl substituents of D-alanine.</text>
        <dbReference type="EC" id="3.4.16.4"/>
    </reaction>
</comment>
<dbReference type="GO" id="GO:0006508">
    <property type="term" value="P:proteolysis"/>
    <property type="evidence" value="ECO:0007669"/>
    <property type="project" value="UniProtKB-KW"/>
</dbReference>
<dbReference type="UniPathway" id="UPA00219"/>
<dbReference type="GO" id="GO:0071555">
    <property type="term" value="P:cell wall organization"/>
    <property type="evidence" value="ECO:0007669"/>
    <property type="project" value="UniProtKB-KW"/>
</dbReference>
<evidence type="ECO:0000256" key="2">
    <source>
        <dbReference type="ARBA" id="ARBA00007164"/>
    </source>
</evidence>
<evidence type="ECO:0000256" key="9">
    <source>
        <dbReference type="ARBA" id="ARBA00022984"/>
    </source>
</evidence>
<dbReference type="Gene3D" id="3.40.710.10">
    <property type="entry name" value="DD-peptidase/beta-lactamase superfamily"/>
    <property type="match status" value="1"/>
</dbReference>
<organism evidence="18 19">
    <name type="scientific">Alkalicoccobacillus porphyridii</name>
    <dbReference type="NCBI Taxonomy" id="2597270"/>
    <lineage>
        <taxon>Bacteria</taxon>
        <taxon>Bacillati</taxon>
        <taxon>Bacillota</taxon>
        <taxon>Bacilli</taxon>
        <taxon>Bacillales</taxon>
        <taxon>Bacillaceae</taxon>
        <taxon>Alkalicoccobacillus</taxon>
    </lineage>
</organism>
<keyword evidence="19" id="KW-1185">Reference proteome</keyword>
<keyword evidence="5" id="KW-0645">Protease</keyword>
<proteinExistence type="inferred from homology"/>
<keyword evidence="10" id="KW-0961">Cell wall biogenesis/degradation</keyword>
<evidence type="ECO:0000256" key="5">
    <source>
        <dbReference type="ARBA" id="ARBA00022670"/>
    </source>
</evidence>
<dbReference type="InterPro" id="IPR012338">
    <property type="entry name" value="Beta-lactam/transpept-like"/>
</dbReference>
<evidence type="ECO:0000256" key="14">
    <source>
        <dbReference type="RuleBase" id="RU004016"/>
    </source>
</evidence>